<keyword evidence="3" id="KW-1185">Reference proteome</keyword>
<dbReference type="Proteomes" id="UP000005947">
    <property type="component" value="Unassembled WGS sequence"/>
</dbReference>
<evidence type="ECO:0000259" key="1">
    <source>
        <dbReference type="PROSITE" id="PS51094"/>
    </source>
</evidence>
<accession>F1T4B6</accession>
<protein>
    <submittedName>
        <fullName evidence="2">Phosphoenolpyruvate-dependent sugar phosphotransferase system, EIIA 2</fullName>
    </submittedName>
</protein>
<keyword evidence="2" id="KW-0808">Transferase</keyword>
<dbReference type="AlphaFoldDB" id="F1T4B6"/>
<dbReference type="Pfam" id="PF00359">
    <property type="entry name" value="PTS_EIIA_2"/>
    <property type="match status" value="1"/>
</dbReference>
<dbReference type="EMBL" id="ACGK02000001">
    <property type="protein sequence ID" value="EGF23560.1"/>
    <property type="molecule type" value="Genomic_DNA"/>
</dbReference>
<dbReference type="PROSITE" id="PS51094">
    <property type="entry name" value="PTS_EIIA_TYPE_2"/>
    <property type="match status" value="1"/>
</dbReference>
<feature type="domain" description="PTS EIIA type-2" evidence="1">
    <location>
        <begin position="6"/>
        <end position="157"/>
    </location>
</feature>
<keyword evidence="2" id="KW-0670">Pyruvate</keyword>
<dbReference type="eggNOG" id="COG1762">
    <property type="taxonomic scope" value="Bacteria"/>
</dbReference>
<dbReference type="PANTHER" id="PTHR47738">
    <property type="entry name" value="PTS SYSTEM FRUCTOSE-LIKE EIIA COMPONENT-RELATED"/>
    <property type="match status" value="1"/>
</dbReference>
<name>F1T4B6_9ACTN</name>
<comment type="caution">
    <text evidence="2">The sequence shown here is derived from an EMBL/GenBank/DDBJ whole genome shotgun (WGS) entry which is preliminary data.</text>
</comment>
<dbReference type="OrthoDB" id="3192919at2"/>
<evidence type="ECO:0000313" key="3">
    <source>
        <dbReference type="Proteomes" id="UP000005947"/>
    </source>
</evidence>
<dbReference type="SUPFAM" id="SSF55804">
    <property type="entry name" value="Phoshotransferase/anion transport protein"/>
    <property type="match status" value="1"/>
</dbReference>
<sequence length="160" mass="18366">MIMIREMIHQDIIFPEREVKNQGEFFHFVSRDLYEKGYVHPSFEKAITTREKKYPTGLQLDNITIAIPHTDCEHIIQAFLCVNRIITPASSPITFMQMGTDDVKVFPEYVLVLGITQPKEQVTLLSEIMELFSQETFVQKLRCATTTSDIYSAFIEGGGK</sequence>
<dbReference type="InterPro" id="IPR051541">
    <property type="entry name" value="PTS_SugarTrans_NitroReg"/>
</dbReference>
<organism evidence="2 3">
    <name type="scientific">Fannyhessea vaginae DSM 15829</name>
    <dbReference type="NCBI Taxonomy" id="525256"/>
    <lineage>
        <taxon>Bacteria</taxon>
        <taxon>Bacillati</taxon>
        <taxon>Actinomycetota</taxon>
        <taxon>Coriobacteriia</taxon>
        <taxon>Coriobacteriales</taxon>
        <taxon>Atopobiaceae</taxon>
        <taxon>Fannyhessea</taxon>
    </lineage>
</organism>
<dbReference type="InterPro" id="IPR016152">
    <property type="entry name" value="PTrfase/Anion_transptr"/>
</dbReference>
<dbReference type="Gene3D" id="3.40.930.10">
    <property type="entry name" value="Mannitol-specific EII, Chain A"/>
    <property type="match status" value="1"/>
</dbReference>
<dbReference type="CDD" id="cd00211">
    <property type="entry name" value="PTS_IIA_fru"/>
    <property type="match status" value="1"/>
</dbReference>
<gene>
    <name evidence="2" type="ORF">HMPREF0091_10507</name>
</gene>
<evidence type="ECO:0000313" key="2">
    <source>
        <dbReference type="EMBL" id="EGF23560.1"/>
    </source>
</evidence>
<reference evidence="2 3" key="1">
    <citation type="submission" date="2011-02" db="EMBL/GenBank/DDBJ databases">
        <authorList>
            <person name="Muzny D."/>
            <person name="Qin X."/>
            <person name="Buhay C."/>
            <person name="Dugan-Rocha S."/>
            <person name="Ding Y."/>
            <person name="Chen G."/>
            <person name="Hawes A."/>
            <person name="Holder M."/>
            <person name="Jhangiani S."/>
            <person name="Johnson A."/>
            <person name="Khan Z."/>
            <person name="Li Z."/>
            <person name="Liu W."/>
            <person name="Liu X."/>
            <person name="Perez L."/>
            <person name="Shen H."/>
            <person name="Wang Q."/>
            <person name="Watt J."/>
            <person name="Xi L."/>
            <person name="Xin Y."/>
            <person name="Zhou J."/>
            <person name="Deng J."/>
            <person name="Jiang H."/>
            <person name="Liu Y."/>
            <person name="Qu J."/>
            <person name="Song X.-Z."/>
            <person name="Zhang L."/>
            <person name="Villasana D."/>
            <person name="Johnson A."/>
            <person name="Liu J."/>
            <person name="Liyanage D."/>
            <person name="Lorensuhewa L."/>
            <person name="Robinson T."/>
            <person name="Song A."/>
            <person name="Song B.-B."/>
            <person name="Dinh H."/>
            <person name="Thornton R."/>
            <person name="Coyle M."/>
            <person name="Francisco L."/>
            <person name="Jackson L."/>
            <person name="Javaid M."/>
            <person name="Korchina V."/>
            <person name="Kovar C."/>
            <person name="Mata R."/>
            <person name="Mathew T."/>
            <person name="Ngo R."/>
            <person name="Nguyen L."/>
            <person name="Nguyen N."/>
            <person name="Okwuonu G."/>
            <person name="Ongeri F."/>
            <person name="Pham C."/>
            <person name="Simmons D."/>
            <person name="Wilczek-Boney K."/>
            <person name="Hale W."/>
            <person name="Jakkamsetti A."/>
            <person name="Pham P."/>
            <person name="Ruth R."/>
            <person name="San Lucas F."/>
            <person name="Warren J."/>
            <person name="Zhang J."/>
            <person name="Zhao Z."/>
            <person name="Zhou C."/>
            <person name="Zhu D."/>
            <person name="Lee S."/>
            <person name="Bess C."/>
            <person name="Blankenburg K."/>
            <person name="Forbes L."/>
            <person name="Fu Q."/>
            <person name="Gubbala S."/>
            <person name="Hirani K."/>
            <person name="Jayaseelan J.C."/>
            <person name="Lara F."/>
            <person name="Munidasa M."/>
            <person name="Palculict T."/>
            <person name="Patil S."/>
            <person name="Pu L.-L."/>
            <person name="Saada N."/>
            <person name="Tang L."/>
            <person name="Weissenberger G."/>
            <person name="Zhu Y."/>
            <person name="Hemphill L."/>
            <person name="Shang Y."/>
            <person name="Youmans B."/>
            <person name="Ayvaz T."/>
            <person name="Ross M."/>
            <person name="Santibanez J."/>
            <person name="Aqrawi P."/>
            <person name="Gross S."/>
            <person name="Joshi V."/>
            <person name="Fowler G."/>
            <person name="Nazareth L."/>
            <person name="Reid J."/>
            <person name="Worley K."/>
            <person name="Petrosino J."/>
            <person name="Highlander S."/>
            <person name="Gibbs R."/>
        </authorList>
    </citation>
    <scope>NUCLEOTIDE SEQUENCE [LARGE SCALE GENOMIC DNA]</scope>
    <source>
        <strain evidence="2 3">DSM 15829</strain>
    </source>
</reference>
<dbReference type="GO" id="GO:0016740">
    <property type="term" value="F:transferase activity"/>
    <property type="evidence" value="ECO:0007669"/>
    <property type="project" value="UniProtKB-KW"/>
</dbReference>
<proteinExistence type="predicted"/>
<dbReference type="PANTHER" id="PTHR47738:SF3">
    <property type="entry name" value="PHOSPHOTRANSFERASE SYSTEM MANNITOL_FRUCTOSE-SPECIFIC IIA DOMAIN CONTAINING PROTEIN"/>
    <property type="match status" value="1"/>
</dbReference>
<dbReference type="InterPro" id="IPR002178">
    <property type="entry name" value="PTS_EIIA_type-2_dom"/>
</dbReference>